<dbReference type="PANTHER" id="PTHR48111">
    <property type="entry name" value="REGULATOR OF RPOS"/>
    <property type="match status" value="1"/>
</dbReference>
<evidence type="ECO:0000259" key="4">
    <source>
        <dbReference type="PROSITE" id="PS50110"/>
    </source>
</evidence>
<dbReference type="InterPro" id="IPR001789">
    <property type="entry name" value="Sig_transdc_resp-reg_receiver"/>
</dbReference>
<dbReference type="InterPro" id="IPR001867">
    <property type="entry name" value="OmpR/PhoB-type_DNA-bd"/>
</dbReference>
<dbReference type="PROSITE" id="PS51755">
    <property type="entry name" value="OMPR_PHOB"/>
    <property type="match status" value="1"/>
</dbReference>
<dbReference type="Gene3D" id="3.40.50.2300">
    <property type="match status" value="1"/>
</dbReference>
<dbReference type="Proteomes" id="UP000587462">
    <property type="component" value="Unassembled WGS sequence"/>
</dbReference>
<dbReference type="Pfam" id="PF00486">
    <property type="entry name" value="Trans_reg_C"/>
    <property type="match status" value="1"/>
</dbReference>
<dbReference type="Gene3D" id="1.10.10.10">
    <property type="entry name" value="Winged helix-like DNA-binding domain superfamily/Winged helix DNA-binding domain"/>
    <property type="match status" value="1"/>
</dbReference>
<evidence type="ECO:0000256" key="1">
    <source>
        <dbReference type="ARBA" id="ARBA00023125"/>
    </source>
</evidence>
<dbReference type="EMBL" id="JABBXF010000078">
    <property type="protein sequence ID" value="NVK81353.1"/>
    <property type="molecule type" value="Genomic_DNA"/>
</dbReference>
<sequence length="256" mass="28072">MKQPKKDLKNLKIVFRKNGTRHERLDRVKGVLVVEDDPQLGPALQRGLTAEGYHVELVRDGNTGLERALTGDHAVIVLDIMLPGPNGYRICSALRAAGLDTPVLMLTAKDGEYDEAEGLDTGADDYLVKPFSSVVLLARLRALLRRSTTAVTDRSLLRAGDLWADVASRRAGRGAVEFALTPKEFAILTCLLHTPDRPVSKEAILDEVWDPAYTGGTAIVEVYISALRKKVDAPFAAHSIETVRGYGYRLTSRDQP</sequence>
<evidence type="ECO:0000313" key="6">
    <source>
        <dbReference type="EMBL" id="NVK81353.1"/>
    </source>
</evidence>
<dbReference type="CDD" id="cd19935">
    <property type="entry name" value="REC_OmpR_CusR-like"/>
    <property type="match status" value="1"/>
</dbReference>
<dbReference type="PANTHER" id="PTHR48111:SF36">
    <property type="entry name" value="TRANSCRIPTIONAL REGULATORY PROTEIN CUTR"/>
    <property type="match status" value="1"/>
</dbReference>
<feature type="modified residue" description="4-aspartylphosphate" evidence="2">
    <location>
        <position position="79"/>
    </location>
</feature>
<feature type="domain" description="Response regulatory" evidence="4">
    <location>
        <begin position="30"/>
        <end position="144"/>
    </location>
</feature>
<reference evidence="6 7" key="1">
    <citation type="submission" date="2020-04" db="EMBL/GenBank/DDBJ databases">
        <title>Draft Genome Sequence of Streptomyces morookaense DSM 40503, an 8-azaguanine-producing strain.</title>
        <authorList>
            <person name="Qi J."/>
            <person name="Gao J.-M."/>
        </authorList>
    </citation>
    <scope>NUCLEOTIDE SEQUENCE [LARGE SCALE GENOMIC DNA]</scope>
    <source>
        <strain evidence="6 7">DSM 40503</strain>
    </source>
</reference>
<dbReference type="InterPro" id="IPR011006">
    <property type="entry name" value="CheY-like_superfamily"/>
</dbReference>
<evidence type="ECO:0000256" key="2">
    <source>
        <dbReference type="PROSITE-ProRule" id="PRU00169"/>
    </source>
</evidence>
<dbReference type="SMART" id="SM00448">
    <property type="entry name" value="REC"/>
    <property type="match status" value="1"/>
</dbReference>
<dbReference type="GO" id="GO:0000156">
    <property type="term" value="F:phosphorelay response regulator activity"/>
    <property type="evidence" value="ECO:0007669"/>
    <property type="project" value="TreeGrafter"/>
</dbReference>
<dbReference type="InterPro" id="IPR039420">
    <property type="entry name" value="WalR-like"/>
</dbReference>
<evidence type="ECO:0000313" key="7">
    <source>
        <dbReference type="Proteomes" id="UP000587462"/>
    </source>
</evidence>
<gene>
    <name evidence="6" type="ORF">HG542_27390</name>
</gene>
<dbReference type="GO" id="GO:0000976">
    <property type="term" value="F:transcription cis-regulatory region binding"/>
    <property type="evidence" value="ECO:0007669"/>
    <property type="project" value="TreeGrafter"/>
</dbReference>
<evidence type="ECO:0000259" key="5">
    <source>
        <dbReference type="PROSITE" id="PS51755"/>
    </source>
</evidence>
<dbReference type="AlphaFoldDB" id="A0A7Y7B976"/>
<keyword evidence="1 3" id="KW-0238">DNA-binding</keyword>
<keyword evidence="2" id="KW-0597">Phosphoprotein</keyword>
<evidence type="ECO:0000256" key="3">
    <source>
        <dbReference type="PROSITE-ProRule" id="PRU01091"/>
    </source>
</evidence>
<dbReference type="GO" id="GO:0005829">
    <property type="term" value="C:cytosol"/>
    <property type="evidence" value="ECO:0007669"/>
    <property type="project" value="TreeGrafter"/>
</dbReference>
<feature type="domain" description="OmpR/PhoB-type" evidence="5">
    <location>
        <begin position="154"/>
        <end position="252"/>
    </location>
</feature>
<protein>
    <submittedName>
        <fullName evidence="6">Response regulator transcription factor</fullName>
    </submittedName>
</protein>
<dbReference type="InterPro" id="IPR016032">
    <property type="entry name" value="Sig_transdc_resp-reg_C-effctor"/>
</dbReference>
<dbReference type="CDD" id="cd00383">
    <property type="entry name" value="trans_reg_C"/>
    <property type="match status" value="1"/>
</dbReference>
<dbReference type="Gene3D" id="6.10.250.690">
    <property type="match status" value="1"/>
</dbReference>
<proteinExistence type="predicted"/>
<dbReference type="SMART" id="SM00862">
    <property type="entry name" value="Trans_reg_C"/>
    <property type="match status" value="1"/>
</dbReference>
<accession>A0A7Y7B976</accession>
<dbReference type="Pfam" id="PF00072">
    <property type="entry name" value="Response_reg"/>
    <property type="match status" value="1"/>
</dbReference>
<dbReference type="SUPFAM" id="SSF52172">
    <property type="entry name" value="CheY-like"/>
    <property type="match status" value="1"/>
</dbReference>
<dbReference type="GO" id="GO:0006355">
    <property type="term" value="P:regulation of DNA-templated transcription"/>
    <property type="evidence" value="ECO:0007669"/>
    <property type="project" value="InterPro"/>
</dbReference>
<dbReference type="GO" id="GO:0032993">
    <property type="term" value="C:protein-DNA complex"/>
    <property type="evidence" value="ECO:0007669"/>
    <property type="project" value="TreeGrafter"/>
</dbReference>
<feature type="DNA-binding region" description="OmpR/PhoB-type" evidence="3">
    <location>
        <begin position="154"/>
        <end position="252"/>
    </location>
</feature>
<name>A0A7Y7B976_STRMO</name>
<dbReference type="SUPFAM" id="SSF46894">
    <property type="entry name" value="C-terminal effector domain of the bipartite response regulators"/>
    <property type="match status" value="1"/>
</dbReference>
<comment type="caution">
    <text evidence="6">The sequence shown here is derived from an EMBL/GenBank/DDBJ whole genome shotgun (WGS) entry which is preliminary data.</text>
</comment>
<keyword evidence="7" id="KW-1185">Reference proteome</keyword>
<organism evidence="6 7">
    <name type="scientific">Streptomyces morookaense</name>
    <name type="common">Streptoverticillium morookaense</name>
    <dbReference type="NCBI Taxonomy" id="1970"/>
    <lineage>
        <taxon>Bacteria</taxon>
        <taxon>Bacillati</taxon>
        <taxon>Actinomycetota</taxon>
        <taxon>Actinomycetes</taxon>
        <taxon>Kitasatosporales</taxon>
        <taxon>Streptomycetaceae</taxon>
        <taxon>Streptomyces</taxon>
    </lineage>
</organism>
<dbReference type="PROSITE" id="PS50110">
    <property type="entry name" value="RESPONSE_REGULATORY"/>
    <property type="match status" value="1"/>
</dbReference>
<dbReference type="InterPro" id="IPR036388">
    <property type="entry name" value="WH-like_DNA-bd_sf"/>
</dbReference>